<accession>A0A6S7GHK9</accession>
<name>A0A6S7GHK9_PARCT</name>
<sequence>MDAPKKFKAALNRTFSDKGGVYWQSCSDEHFSTYVMTMLQEFIATKGTTRRGTLIIGRHVNYRLVDDDDEFIDNDDEFVEEDDPRKKRDDFDSSTYLLNETTQIDKNGVIPEERWKYIWMVPYL</sequence>
<comment type="caution">
    <text evidence="1">The sequence shown here is derived from an EMBL/GenBank/DDBJ whole genome shotgun (WGS) entry which is preliminary data.</text>
</comment>
<gene>
    <name evidence="1" type="ORF">PACLA_8A038591</name>
</gene>
<proteinExistence type="predicted"/>
<keyword evidence="2" id="KW-1185">Reference proteome</keyword>
<dbReference type="AlphaFoldDB" id="A0A6S7GHK9"/>
<dbReference type="Proteomes" id="UP001152795">
    <property type="component" value="Unassembled WGS sequence"/>
</dbReference>
<evidence type="ECO:0000313" key="1">
    <source>
        <dbReference type="EMBL" id="CAB3991408.1"/>
    </source>
</evidence>
<reference evidence="1" key="1">
    <citation type="submission" date="2020-04" db="EMBL/GenBank/DDBJ databases">
        <authorList>
            <person name="Alioto T."/>
            <person name="Alioto T."/>
            <person name="Gomez Garrido J."/>
        </authorList>
    </citation>
    <scope>NUCLEOTIDE SEQUENCE</scope>
    <source>
        <strain evidence="1">A484AB</strain>
    </source>
</reference>
<dbReference type="EMBL" id="CACRXK020001845">
    <property type="protein sequence ID" value="CAB3991408.1"/>
    <property type="molecule type" value="Genomic_DNA"/>
</dbReference>
<evidence type="ECO:0000313" key="2">
    <source>
        <dbReference type="Proteomes" id="UP001152795"/>
    </source>
</evidence>
<protein>
    <submittedName>
        <fullName evidence="1">Uncharacterized protein</fullName>
    </submittedName>
</protein>
<organism evidence="1 2">
    <name type="scientific">Paramuricea clavata</name>
    <name type="common">Red gorgonian</name>
    <name type="synonym">Violescent sea-whip</name>
    <dbReference type="NCBI Taxonomy" id="317549"/>
    <lineage>
        <taxon>Eukaryota</taxon>
        <taxon>Metazoa</taxon>
        <taxon>Cnidaria</taxon>
        <taxon>Anthozoa</taxon>
        <taxon>Octocorallia</taxon>
        <taxon>Malacalcyonacea</taxon>
        <taxon>Plexauridae</taxon>
        <taxon>Paramuricea</taxon>
    </lineage>
</organism>